<evidence type="ECO:0000256" key="3">
    <source>
        <dbReference type="ARBA" id="ARBA00023054"/>
    </source>
</evidence>
<comment type="similarity">
    <text evidence="6">Belongs to the CFAP45 family.</text>
</comment>
<dbReference type="GO" id="GO:0031514">
    <property type="term" value="C:motile cilium"/>
    <property type="evidence" value="ECO:0007669"/>
    <property type="project" value="UniProtKB-SubCell"/>
</dbReference>
<evidence type="ECO:0000313" key="11">
    <source>
        <dbReference type="EnsemblMetazoa" id="XP_030834284"/>
    </source>
</evidence>
<dbReference type="OMA" id="WGHKPET"/>
<reference evidence="11" key="2">
    <citation type="submission" date="2021-01" db="UniProtKB">
        <authorList>
            <consortium name="EnsemblMetazoa"/>
        </authorList>
    </citation>
    <scope>IDENTIFICATION</scope>
</reference>
<evidence type="ECO:0000256" key="6">
    <source>
        <dbReference type="ARBA" id="ARBA00034116"/>
    </source>
</evidence>
<keyword evidence="13" id="KW-0002">3D-structure</keyword>
<sequence length="541" mass="63990">MPHSVISDSSTSSASRRAKTRQYYTVSKTSQVDESLFGSNNKNGSNKNTQPTENTEPRRASGGRNKKKQKEEVQVITKDLIRKLVVAQEDPSGQSVVLPFDEYRRIMGAARTMSHEEKVADFKRRQADKQKQQDASNEIKLHMQALDRKRQKNEKLTDLEEEAKEQGEYLLAKAREQQEEQEDEIKHLNELMLNAKCHAIRDAQILEKGIIKEETTDEEKRLDAMMEVERQRALLLQEEIEEQRKVERYEGKSMILTQISQREEERLLQQEKKDQEAQQMLKYLGKLQVEDLKDLDRKRQIQLEAQKEIARSNEESEELKKKKQEQEKLADLKVNEYTKQKAEREAAFEAEQERIRIEKEKEIARLRAMQERAKDYQAEKDALRAKRNQEQREREWRQKEKEEVIIKAETEFMLKEAREVQVQNKEHFLAVQAQRERAEFERVLRAQQEAMNKDRAEEEETKYNRLTHADDVRKQIREKEQIRVSDRNAFFEEGVKINDEARDRRAKLDAIKKKKLGELRDAGVPDKYCAEVERKTMAVKH</sequence>
<dbReference type="PDB" id="8SNB">
    <property type="method" value="EM"/>
    <property type="resolution" value="3.30 A"/>
    <property type="chains" value="3W/3X/3Y/3Z=1-541"/>
</dbReference>
<feature type="compositionally biased region" description="Low complexity" evidence="9">
    <location>
        <begin position="1"/>
        <end position="15"/>
    </location>
</feature>
<dbReference type="InterPro" id="IPR043597">
    <property type="entry name" value="TPH_dom"/>
</dbReference>
<evidence type="ECO:0000256" key="9">
    <source>
        <dbReference type="SAM" id="MobiDB-lite"/>
    </source>
</evidence>
<feature type="region of interest" description="Disordered" evidence="9">
    <location>
        <begin position="1"/>
        <end position="73"/>
    </location>
</feature>
<evidence type="ECO:0000256" key="2">
    <source>
        <dbReference type="ARBA" id="ARBA00022846"/>
    </source>
</evidence>
<evidence type="ECO:0000256" key="8">
    <source>
        <dbReference type="SAM" id="Coils"/>
    </source>
</evidence>
<keyword evidence="3 8" id="KW-0175">Coiled coil</keyword>
<feature type="domain" description="Trichohyalin-plectin-homology" evidence="10">
    <location>
        <begin position="179"/>
        <end position="526"/>
    </location>
</feature>
<dbReference type="Proteomes" id="UP000007110">
    <property type="component" value="Unassembled WGS sequence"/>
</dbReference>
<dbReference type="EnsemblMetazoa" id="XM_030978424">
    <property type="protein sequence ID" value="XP_030834284"/>
    <property type="gene ID" value="LOC591735"/>
</dbReference>
<protein>
    <recommendedName>
        <fullName evidence="7">Cilia- and flagella-associated protein 45</fullName>
    </recommendedName>
</protein>
<evidence type="ECO:0000256" key="1">
    <source>
        <dbReference type="ARBA" id="ARBA00004230"/>
    </source>
</evidence>
<comment type="subcellular location">
    <subcellularLocation>
        <location evidence="1">Cell projection</location>
        <location evidence="1">Cilium</location>
        <location evidence="1">Flagellum</location>
    </subcellularLocation>
</comment>
<feature type="region of interest" description="Disordered" evidence="9">
    <location>
        <begin position="374"/>
        <end position="400"/>
    </location>
</feature>
<dbReference type="PANTHER" id="PTHR15504">
    <property type="entry name" value="NASOPHARYNGEAL EPITHELIUM SPECIFIC PROTEIN 1"/>
    <property type="match status" value="1"/>
</dbReference>
<feature type="coiled-coil region" evidence="8">
    <location>
        <begin position="142"/>
        <end position="191"/>
    </location>
</feature>
<evidence type="ECO:0000313" key="12">
    <source>
        <dbReference type="Proteomes" id="UP000007110"/>
    </source>
</evidence>
<dbReference type="CTD" id="25790"/>
<organism evidence="11 12">
    <name type="scientific">Strongylocentrotus purpuratus</name>
    <name type="common">Purple sea urchin</name>
    <dbReference type="NCBI Taxonomy" id="7668"/>
    <lineage>
        <taxon>Eukaryota</taxon>
        <taxon>Metazoa</taxon>
        <taxon>Echinodermata</taxon>
        <taxon>Eleutherozoa</taxon>
        <taxon>Echinozoa</taxon>
        <taxon>Echinoidea</taxon>
        <taxon>Euechinoidea</taxon>
        <taxon>Echinacea</taxon>
        <taxon>Camarodonta</taxon>
        <taxon>Echinidea</taxon>
        <taxon>Strongylocentrotidae</taxon>
        <taxon>Strongylocentrotus</taxon>
    </lineage>
</organism>
<evidence type="ECO:0000256" key="4">
    <source>
        <dbReference type="ARBA" id="ARBA00023069"/>
    </source>
</evidence>
<feature type="compositionally biased region" description="Low complexity" evidence="9">
    <location>
        <begin position="38"/>
        <end position="48"/>
    </location>
</feature>
<evidence type="ECO:0000256" key="5">
    <source>
        <dbReference type="ARBA" id="ARBA00023273"/>
    </source>
</evidence>
<dbReference type="GeneID" id="591735"/>
<keyword evidence="2" id="KW-0282">Flagellum</keyword>
<dbReference type="InParanoid" id="A0A7M7NFL8"/>
<dbReference type="RefSeq" id="XP_030834284.1">
    <property type="nucleotide sequence ID" value="XM_030978424.1"/>
</dbReference>
<dbReference type="PANTHER" id="PTHR15504:SF0">
    <property type="entry name" value="CILIA- AND FLAGELLA-ASSOCIATED PROTEIN 45"/>
    <property type="match status" value="1"/>
</dbReference>
<keyword evidence="4" id="KW-0969">Cilium</keyword>
<dbReference type="AlphaFoldDB" id="A0A7M7NFL8"/>
<proteinExistence type="evidence at protein level"/>
<name>A0A7M7NFL8_STRPU</name>
<dbReference type="Pfam" id="PF13868">
    <property type="entry name" value="TPH"/>
    <property type="match status" value="1"/>
</dbReference>
<evidence type="ECO:0000256" key="7">
    <source>
        <dbReference type="ARBA" id="ARBA00034142"/>
    </source>
</evidence>
<reference evidence="12" key="1">
    <citation type="submission" date="2015-02" db="EMBL/GenBank/DDBJ databases">
        <title>Genome sequencing for Strongylocentrotus purpuratus.</title>
        <authorList>
            <person name="Murali S."/>
            <person name="Liu Y."/>
            <person name="Vee V."/>
            <person name="English A."/>
            <person name="Wang M."/>
            <person name="Skinner E."/>
            <person name="Han Y."/>
            <person name="Muzny D.M."/>
            <person name="Worley K.C."/>
            <person name="Gibbs R.A."/>
        </authorList>
    </citation>
    <scope>NUCLEOTIDE SEQUENCE</scope>
</reference>
<accession>A0A7M7NFL8</accession>
<keyword evidence="12" id="KW-1185">Reference proteome</keyword>
<dbReference type="OrthoDB" id="1902038at2759"/>
<dbReference type="EMDB" id="EMD-40619"/>
<keyword evidence="5" id="KW-0966">Cell projection</keyword>
<evidence type="ECO:0000259" key="10">
    <source>
        <dbReference type="Pfam" id="PF13868"/>
    </source>
</evidence>
<dbReference type="KEGG" id="spu:591735"/>
<evidence type="ECO:0007829" key="13">
    <source>
        <dbReference type="PDB" id="8SNB"/>
    </source>
</evidence>
<dbReference type="InterPro" id="IPR033253">
    <property type="entry name" value="CFAP45"/>
</dbReference>
<reference evidence="13" key="3">
    <citation type="journal article" date="2023" name="Cell">
        <title>Structural specializations of the sperm tail.</title>
        <authorList>
            <person name="Leung M.R."/>
            <person name="Zeng J."/>
            <person name="Wang X."/>
            <person name="Roelofs M.C."/>
            <person name="Huang W."/>
            <person name="Zenezini Chiozzi R."/>
            <person name="Hevler J.F."/>
            <person name="Heck A.J.R."/>
            <person name="Dutcher S.K."/>
            <person name="Brown A."/>
            <person name="Zhang R."/>
            <person name="Zeev-Ben-Mordehai T."/>
        </authorList>
    </citation>
    <scope>STRUCTURE BY ELECTRON MICROSCOPY (3.30 ANGSTROMS)</scope>
</reference>
<feature type="compositionally biased region" description="Polar residues" evidence="9">
    <location>
        <begin position="22"/>
        <end position="33"/>
    </location>
</feature>